<evidence type="ECO:0000313" key="2">
    <source>
        <dbReference type="EMBL" id="MBB4658641.1"/>
    </source>
</evidence>
<evidence type="ECO:0000313" key="3">
    <source>
        <dbReference type="Proteomes" id="UP000563524"/>
    </source>
</evidence>
<proteinExistence type="predicted"/>
<reference evidence="2 3" key="1">
    <citation type="submission" date="2020-08" db="EMBL/GenBank/DDBJ databases">
        <title>Genomic Encyclopedia of Type Strains, Phase IV (KMG-IV): sequencing the most valuable type-strain genomes for metagenomic binning, comparative biology and taxonomic classification.</title>
        <authorList>
            <person name="Goeker M."/>
        </authorList>
    </citation>
    <scope>NUCLEOTIDE SEQUENCE [LARGE SCALE GENOMIC DNA]</scope>
    <source>
        <strain evidence="2 3">DSM 102850</strain>
    </source>
</reference>
<dbReference type="EMBL" id="JACHOB010000002">
    <property type="protein sequence ID" value="MBB4658641.1"/>
    <property type="molecule type" value="Genomic_DNA"/>
</dbReference>
<keyword evidence="1" id="KW-1133">Transmembrane helix</keyword>
<sequence>MSLPKIILLSVLLGLVIGAIDSNLFGPGGKPALVGSSVAFVSVVAAGALQPKPRRRRRPSYVEEERRPE</sequence>
<dbReference type="Proteomes" id="UP000563524">
    <property type="component" value="Unassembled WGS sequence"/>
</dbReference>
<evidence type="ECO:0008006" key="4">
    <source>
        <dbReference type="Google" id="ProtNLM"/>
    </source>
</evidence>
<feature type="transmembrane region" description="Helical" evidence="1">
    <location>
        <begin position="32"/>
        <end position="49"/>
    </location>
</feature>
<protein>
    <recommendedName>
        <fullName evidence="4">XapX domain-containing protein</fullName>
    </recommendedName>
</protein>
<keyword evidence="1" id="KW-0472">Membrane</keyword>
<evidence type="ECO:0000256" key="1">
    <source>
        <dbReference type="SAM" id="Phobius"/>
    </source>
</evidence>
<organism evidence="2 3">
    <name type="scientific">Parvularcula dongshanensis</name>
    <dbReference type="NCBI Taxonomy" id="1173995"/>
    <lineage>
        <taxon>Bacteria</taxon>
        <taxon>Pseudomonadati</taxon>
        <taxon>Pseudomonadota</taxon>
        <taxon>Alphaproteobacteria</taxon>
        <taxon>Parvularculales</taxon>
        <taxon>Parvularculaceae</taxon>
        <taxon>Parvularcula</taxon>
    </lineage>
</organism>
<dbReference type="RefSeq" id="WP_183816799.1">
    <property type="nucleotide sequence ID" value="NZ_JACHOB010000002.1"/>
</dbReference>
<keyword evidence="1" id="KW-0812">Transmembrane</keyword>
<accession>A0A840I2Y2</accession>
<name>A0A840I2Y2_9PROT</name>
<gene>
    <name evidence="2" type="ORF">GGQ59_001155</name>
</gene>
<dbReference type="AlphaFoldDB" id="A0A840I2Y2"/>
<comment type="caution">
    <text evidence="2">The sequence shown here is derived from an EMBL/GenBank/DDBJ whole genome shotgun (WGS) entry which is preliminary data.</text>
</comment>
<keyword evidence="3" id="KW-1185">Reference proteome</keyword>